<dbReference type="Pfam" id="PF11601">
    <property type="entry name" value="Shal-type"/>
    <property type="match status" value="1"/>
</dbReference>
<dbReference type="FunFam" id="3.30.710.10:FF:000004">
    <property type="entry name" value="Potassium voltage-gated channel subfamily D member 3"/>
    <property type="match status" value="1"/>
</dbReference>
<keyword evidence="5" id="KW-0631">Potassium channel</keyword>
<evidence type="ECO:0000256" key="8">
    <source>
        <dbReference type="ARBA" id="ARBA00022989"/>
    </source>
</evidence>
<dbReference type="GO" id="GO:0043025">
    <property type="term" value="C:neuronal cell body"/>
    <property type="evidence" value="ECO:0007669"/>
    <property type="project" value="TreeGrafter"/>
</dbReference>
<dbReference type="Pfam" id="PF02214">
    <property type="entry name" value="BTB_2"/>
    <property type="match status" value="1"/>
</dbReference>
<evidence type="ECO:0000256" key="16">
    <source>
        <dbReference type="ARBA" id="ARBA00076406"/>
    </source>
</evidence>
<dbReference type="SUPFAM" id="SSF81324">
    <property type="entry name" value="Voltage-gated potassium channels"/>
    <property type="match status" value="1"/>
</dbReference>
<dbReference type="GO" id="GO:0005250">
    <property type="term" value="F:A-type (transient outward) potassium channel activity"/>
    <property type="evidence" value="ECO:0007669"/>
    <property type="project" value="TreeGrafter"/>
</dbReference>
<dbReference type="GO" id="GO:0001508">
    <property type="term" value="P:action potential"/>
    <property type="evidence" value="ECO:0007669"/>
    <property type="project" value="TreeGrafter"/>
</dbReference>
<dbReference type="InterPro" id="IPR003975">
    <property type="entry name" value="K_chnl_volt-dep_Kv4"/>
</dbReference>
<dbReference type="InterPro" id="IPR011333">
    <property type="entry name" value="SKP1/BTB/POZ_sf"/>
</dbReference>
<evidence type="ECO:0000256" key="12">
    <source>
        <dbReference type="ARBA" id="ARBA00061375"/>
    </source>
</evidence>
<gene>
    <name evidence="21" type="primary">kcnd2</name>
</gene>
<keyword evidence="4 18" id="KW-0812">Transmembrane</keyword>
<evidence type="ECO:0000313" key="22">
    <source>
        <dbReference type="Proteomes" id="UP000472271"/>
    </source>
</evidence>
<dbReference type="Proteomes" id="UP000472271">
    <property type="component" value="Chromosome 12"/>
</dbReference>
<evidence type="ECO:0000256" key="15">
    <source>
        <dbReference type="ARBA" id="ARBA00075631"/>
    </source>
</evidence>
<evidence type="ECO:0000256" key="10">
    <source>
        <dbReference type="ARBA" id="ARBA00023136"/>
    </source>
</evidence>
<dbReference type="GO" id="GO:0008076">
    <property type="term" value="C:voltage-gated potassium channel complex"/>
    <property type="evidence" value="ECO:0007669"/>
    <property type="project" value="InterPro"/>
</dbReference>
<dbReference type="FunCoup" id="A0A673BCC5">
    <property type="interactions" value="74"/>
</dbReference>
<keyword evidence="7" id="KW-0630">Potassium</keyword>
<protein>
    <recommendedName>
        <fullName evidence="14">A-type voltage-gated potassium channel KCND1</fullName>
    </recommendedName>
    <alternativeName>
        <fullName evidence="16">Potassium voltage-gated channel subfamily D member 1</fullName>
    </alternativeName>
    <alternativeName>
        <fullName evidence="15">Voltage-gated potassium channel subunit Kv4.1</fullName>
    </alternativeName>
</protein>
<dbReference type="Gene3D" id="1.20.120.350">
    <property type="entry name" value="Voltage-gated potassium channels. Chain C"/>
    <property type="match status" value="1"/>
</dbReference>
<reference evidence="21" key="3">
    <citation type="submission" date="2025-09" db="UniProtKB">
        <authorList>
            <consortium name="Ensembl"/>
        </authorList>
    </citation>
    <scope>IDENTIFICATION</scope>
</reference>
<evidence type="ECO:0000256" key="7">
    <source>
        <dbReference type="ARBA" id="ARBA00022958"/>
    </source>
</evidence>
<evidence type="ECO:0000313" key="21">
    <source>
        <dbReference type="Ensembl" id="ENSSORP00005038083.1"/>
    </source>
</evidence>
<feature type="transmembrane region" description="Helical" evidence="18">
    <location>
        <begin position="323"/>
        <end position="344"/>
    </location>
</feature>
<accession>A0A673BCC5</accession>
<reference evidence="21" key="1">
    <citation type="submission" date="2019-06" db="EMBL/GenBank/DDBJ databases">
        <authorList>
            <consortium name="Wellcome Sanger Institute Data Sharing"/>
        </authorList>
    </citation>
    <scope>NUCLEOTIDE SEQUENCE [LARGE SCALE GENOMIC DNA]</scope>
</reference>
<comment type="subcellular location">
    <subcellularLocation>
        <location evidence="1">Membrane</location>
        <topology evidence="1">Multi-pass membrane protein</topology>
    </subcellularLocation>
</comment>
<dbReference type="PRINTS" id="PR01497">
    <property type="entry name" value="SHALCHANNEL"/>
</dbReference>
<feature type="transmembrane region" description="Helical" evidence="18">
    <location>
        <begin position="226"/>
        <end position="245"/>
    </location>
</feature>
<evidence type="ECO:0000256" key="11">
    <source>
        <dbReference type="ARBA" id="ARBA00023303"/>
    </source>
</evidence>
<dbReference type="PRINTS" id="PR01491">
    <property type="entry name" value="KVCHANNEL"/>
</dbReference>
<sequence>MAAGVAAWLPFARAAAIGWMPVASSPMPVPPKDKPRGRNGIIVINVSGTKFQTWQDTLERYPDTLLGSSERDFFFHEESNEYFFDRDPDIFRHILNFYRTGKLHYPRQECISAYDEELAFFGIIPEIIGDCCYEDYKDRRRENQERMQDDEETDPANELITADMSFRESMWRAFENPHTSTMALVFYYVTGFFIAVSVMANVVETVPCGAVPNRVKMMSCGERYELAFFCLDTACVMIFTVEYLLRLLAAPSRYKFVKSVMSIIDVVAIMPYYIGLVMTDNEDVSGAFVTLRVFRVFRIFKFSRHSAGLRILGYTLKSCASELGFLLFSLTMAIIIFATVMFYAEKGSGSKFTSIPAAFWYTIVTMTTLGYGDMVPKTIMGKIFGSICSLSGVLVIALPVPVIVSNFSRIYHQSQRAEKRRAQKKTRLARIHAVKSGGANAYLQYKQNQLLIDPDEEVTTESQLSTGGTNPIFEVQHHHILHCLEKTTVRTHTNSQTHCSFYKTCGNHEFVDEKTYEASCREVTLVKQVSRSSSISSSSPHGLSCCARKKRKTFNVPNSNMSVGLQGSIQELSTIQIRERPLTNSRSSLNAKFEETVPLNCDQPYITAAVISMPTPPVTTPEGDESASSPDYSQANIVRVSAL</sequence>
<comment type="subunit">
    <text evidence="13">Component of heteromultimeric potassium channels. Identified in potassium channel complexes containing KCND1, KCND2, KCND3, KCNIP1, KCNIP2, KCNIP3, KCNIP4, DPP6 and DPP10.</text>
</comment>
<dbReference type="InterPro" id="IPR024587">
    <property type="entry name" value="K_chnl_volt-dep_Kv4_C"/>
</dbReference>
<evidence type="ECO:0000256" key="9">
    <source>
        <dbReference type="ARBA" id="ARBA00023065"/>
    </source>
</evidence>
<evidence type="ECO:0000256" key="2">
    <source>
        <dbReference type="ARBA" id="ARBA00022448"/>
    </source>
</evidence>
<dbReference type="Pfam" id="PF11879">
    <property type="entry name" value="DUF3399"/>
    <property type="match status" value="1"/>
</dbReference>
<evidence type="ECO:0000256" key="5">
    <source>
        <dbReference type="ARBA" id="ARBA00022826"/>
    </source>
</evidence>
<keyword evidence="8 18" id="KW-1133">Transmembrane helix</keyword>
<dbReference type="GO" id="GO:0043197">
    <property type="term" value="C:dendritic spine"/>
    <property type="evidence" value="ECO:0007669"/>
    <property type="project" value="TreeGrafter"/>
</dbReference>
<keyword evidence="22" id="KW-1185">Reference proteome</keyword>
<feature type="region of interest" description="Disordered" evidence="17">
    <location>
        <begin position="614"/>
        <end position="633"/>
    </location>
</feature>
<dbReference type="InterPro" id="IPR003131">
    <property type="entry name" value="T1-type_BTB"/>
</dbReference>
<dbReference type="GO" id="GO:0051260">
    <property type="term" value="P:protein homooligomerization"/>
    <property type="evidence" value="ECO:0007669"/>
    <property type="project" value="InterPro"/>
</dbReference>
<dbReference type="InterPro" id="IPR028325">
    <property type="entry name" value="VG_K_chnl"/>
</dbReference>
<keyword evidence="6" id="KW-0851">Voltage-gated channel</keyword>
<dbReference type="InterPro" id="IPR003968">
    <property type="entry name" value="K_chnl_volt-dep_Kv"/>
</dbReference>
<dbReference type="GO" id="GO:0045211">
    <property type="term" value="C:postsynaptic membrane"/>
    <property type="evidence" value="ECO:0007669"/>
    <property type="project" value="TreeGrafter"/>
</dbReference>
<comment type="similarity">
    <text evidence="12">Belongs to the potassium channel family. D (Shal) (TC 1.A.1.2) subfamily. Kv4.1/KCND1 sub-subfamily.</text>
</comment>
<feature type="transmembrane region" description="Helical" evidence="18">
    <location>
        <begin position="383"/>
        <end position="404"/>
    </location>
</feature>
<keyword evidence="3" id="KW-0633">Potassium transport</keyword>
<keyword evidence="11" id="KW-0407">Ion channel</keyword>
<dbReference type="SMART" id="SM00225">
    <property type="entry name" value="BTB"/>
    <property type="match status" value="1"/>
</dbReference>
<dbReference type="AlphaFoldDB" id="A0A673BCC5"/>
<proteinExistence type="inferred from homology"/>
<feature type="domain" description="BTB" evidence="20">
    <location>
        <begin position="40"/>
        <end position="139"/>
    </location>
</feature>
<dbReference type="Ensembl" id="ENSSORT00005039074.1">
    <property type="protein sequence ID" value="ENSSORP00005038083.1"/>
    <property type="gene ID" value="ENSSORG00005017841.1"/>
</dbReference>
<keyword evidence="10 18" id="KW-0472">Membrane</keyword>
<dbReference type="InterPro" id="IPR005821">
    <property type="entry name" value="Ion_trans_dom"/>
</dbReference>
<dbReference type="PANTHER" id="PTHR11537">
    <property type="entry name" value="VOLTAGE-GATED POTASSIUM CHANNEL"/>
    <property type="match status" value="1"/>
</dbReference>
<feature type="transmembrane region" description="Helical" evidence="18">
    <location>
        <begin position="257"/>
        <end position="278"/>
    </location>
</feature>
<dbReference type="Pfam" id="PF00520">
    <property type="entry name" value="Ion_trans"/>
    <property type="match status" value="1"/>
</dbReference>
<evidence type="ECO:0000256" key="6">
    <source>
        <dbReference type="ARBA" id="ARBA00022882"/>
    </source>
</evidence>
<evidence type="ECO:0000256" key="13">
    <source>
        <dbReference type="ARBA" id="ARBA00066223"/>
    </source>
</evidence>
<dbReference type="InterPro" id="IPR000210">
    <property type="entry name" value="BTB/POZ_dom"/>
</dbReference>
<evidence type="ECO:0000256" key="19">
    <source>
        <dbReference type="SAM" id="SignalP"/>
    </source>
</evidence>
<feature type="chain" id="PRO_5025395990" description="A-type voltage-gated potassium channel KCND1" evidence="19">
    <location>
        <begin position="25"/>
        <end position="643"/>
    </location>
</feature>
<evidence type="ECO:0000256" key="18">
    <source>
        <dbReference type="SAM" id="Phobius"/>
    </source>
</evidence>
<evidence type="ECO:0000256" key="4">
    <source>
        <dbReference type="ARBA" id="ARBA00022692"/>
    </source>
</evidence>
<dbReference type="Gene3D" id="3.30.710.10">
    <property type="entry name" value="Potassium Channel Kv1.1, Chain A"/>
    <property type="match status" value="1"/>
</dbReference>
<evidence type="ECO:0000256" key="3">
    <source>
        <dbReference type="ARBA" id="ARBA00022538"/>
    </source>
</evidence>
<feature type="transmembrane region" description="Helical" evidence="18">
    <location>
        <begin position="350"/>
        <end position="371"/>
    </location>
</feature>
<dbReference type="Gene3D" id="1.10.287.70">
    <property type="match status" value="1"/>
</dbReference>
<keyword evidence="2" id="KW-0813">Transport</keyword>
<name>A0A673BCC5_9TELE</name>
<reference evidence="21" key="2">
    <citation type="submission" date="2025-08" db="UniProtKB">
        <authorList>
            <consortium name="Ensembl"/>
        </authorList>
    </citation>
    <scope>IDENTIFICATION</scope>
</reference>
<keyword evidence="19" id="KW-0732">Signal</keyword>
<evidence type="ECO:0000256" key="1">
    <source>
        <dbReference type="ARBA" id="ARBA00004141"/>
    </source>
</evidence>
<dbReference type="FunFam" id="1.20.120.350:FF:000016">
    <property type="entry name" value="Potassium voltage-gated channel subfamily D member 3"/>
    <property type="match status" value="1"/>
</dbReference>
<dbReference type="InterPro" id="IPR021645">
    <property type="entry name" value="Shal-type_N"/>
</dbReference>
<dbReference type="FunFam" id="1.10.287.70:FF:000028">
    <property type="entry name" value="potassium voltage-gated channel subfamily D member 3"/>
    <property type="match status" value="1"/>
</dbReference>
<evidence type="ECO:0000256" key="17">
    <source>
        <dbReference type="SAM" id="MobiDB-lite"/>
    </source>
</evidence>
<keyword evidence="9" id="KW-0406">Ion transport</keyword>
<dbReference type="SUPFAM" id="SSF54695">
    <property type="entry name" value="POZ domain"/>
    <property type="match status" value="1"/>
</dbReference>
<evidence type="ECO:0000259" key="20">
    <source>
        <dbReference type="SMART" id="SM00225"/>
    </source>
</evidence>
<dbReference type="InParanoid" id="A0A673BCC5"/>
<evidence type="ECO:0000256" key="14">
    <source>
        <dbReference type="ARBA" id="ARBA00070409"/>
    </source>
</evidence>
<dbReference type="PANTHER" id="PTHR11537:SF265">
    <property type="entry name" value="POTASSIUM VOLTAGE-GATED CHANNEL SUBFAMILY D MEMBER 2"/>
    <property type="match status" value="1"/>
</dbReference>
<organism evidence="21 22">
    <name type="scientific">Sphaeramia orbicularis</name>
    <name type="common">orbiculate cardinalfish</name>
    <dbReference type="NCBI Taxonomy" id="375764"/>
    <lineage>
        <taxon>Eukaryota</taxon>
        <taxon>Metazoa</taxon>
        <taxon>Chordata</taxon>
        <taxon>Craniata</taxon>
        <taxon>Vertebrata</taxon>
        <taxon>Euteleostomi</taxon>
        <taxon>Actinopterygii</taxon>
        <taxon>Neopterygii</taxon>
        <taxon>Teleostei</taxon>
        <taxon>Neoteleostei</taxon>
        <taxon>Acanthomorphata</taxon>
        <taxon>Gobiaria</taxon>
        <taxon>Kurtiformes</taxon>
        <taxon>Apogonoidei</taxon>
        <taxon>Apogonidae</taxon>
        <taxon>Apogoninae</taxon>
        <taxon>Sphaeramia</taxon>
    </lineage>
</organism>
<dbReference type="InterPro" id="IPR027359">
    <property type="entry name" value="Volt_channel_dom_sf"/>
</dbReference>
<feature type="signal peptide" evidence="19">
    <location>
        <begin position="1"/>
        <end position="24"/>
    </location>
</feature>
<dbReference type="PRINTS" id="PR00169">
    <property type="entry name" value="KCHANNEL"/>
</dbReference>